<organism evidence="3 4">
    <name type="scientific">Leeia aquatica</name>
    <dbReference type="NCBI Taxonomy" id="2725557"/>
    <lineage>
        <taxon>Bacteria</taxon>
        <taxon>Pseudomonadati</taxon>
        <taxon>Pseudomonadota</taxon>
        <taxon>Betaproteobacteria</taxon>
        <taxon>Neisseriales</taxon>
        <taxon>Leeiaceae</taxon>
        <taxon>Leeia</taxon>
    </lineage>
</organism>
<comment type="similarity">
    <text evidence="1">Belongs to the barstar family.</text>
</comment>
<accession>A0A847SHC0</accession>
<comment type="caution">
    <text evidence="3">The sequence shown here is derived from an EMBL/GenBank/DDBJ whole genome shotgun (WGS) entry which is preliminary data.</text>
</comment>
<keyword evidence="4" id="KW-1185">Reference proteome</keyword>
<dbReference type="Pfam" id="PF01337">
    <property type="entry name" value="Barstar"/>
    <property type="match status" value="1"/>
</dbReference>
<dbReference type="RefSeq" id="WP_168876989.1">
    <property type="nucleotide sequence ID" value="NZ_JABAIM010000001.1"/>
</dbReference>
<name>A0A847SHC0_9NEIS</name>
<reference evidence="3 4" key="1">
    <citation type="submission" date="2020-04" db="EMBL/GenBank/DDBJ databases">
        <title>Draft genome of Leeia sp. IMCC25680.</title>
        <authorList>
            <person name="Song J."/>
            <person name="Cho J.-C."/>
        </authorList>
    </citation>
    <scope>NUCLEOTIDE SEQUENCE [LARGE SCALE GENOMIC DNA]</scope>
    <source>
        <strain evidence="3 4">IMCC25680</strain>
    </source>
</reference>
<gene>
    <name evidence="3" type="ORF">HF682_09095</name>
</gene>
<sequence length="128" mass="14641">MIFFYENESENFVAGAFNAIVSSDIKSFDALLQNLSEVLLFPDYFGKNLNALYDCLRDLGWIEERIVLVHHQTMPDLPEAEIASYVELLVSAAIDWGFDDLHELRIAFPSYCKDRIISVLSDVGLYVR</sequence>
<dbReference type="InterPro" id="IPR035905">
    <property type="entry name" value="Barstar-like_sf"/>
</dbReference>
<protein>
    <submittedName>
        <fullName evidence="3">Barstar family protein</fullName>
    </submittedName>
</protein>
<feature type="domain" description="Barstar (barnase inhibitor)" evidence="2">
    <location>
        <begin position="22"/>
        <end position="97"/>
    </location>
</feature>
<evidence type="ECO:0000256" key="1">
    <source>
        <dbReference type="ARBA" id="ARBA00006845"/>
    </source>
</evidence>
<evidence type="ECO:0000259" key="2">
    <source>
        <dbReference type="Pfam" id="PF01337"/>
    </source>
</evidence>
<dbReference type="Proteomes" id="UP000587991">
    <property type="component" value="Unassembled WGS sequence"/>
</dbReference>
<dbReference type="SUPFAM" id="SSF52038">
    <property type="entry name" value="Barstar-related"/>
    <property type="match status" value="1"/>
</dbReference>
<dbReference type="InterPro" id="IPR000468">
    <property type="entry name" value="Barstar"/>
</dbReference>
<evidence type="ECO:0000313" key="4">
    <source>
        <dbReference type="Proteomes" id="UP000587991"/>
    </source>
</evidence>
<dbReference type="EMBL" id="JABAIM010000001">
    <property type="protein sequence ID" value="NLR75312.1"/>
    <property type="molecule type" value="Genomic_DNA"/>
</dbReference>
<proteinExistence type="inferred from homology"/>
<dbReference type="AlphaFoldDB" id="A0A847SHC0"/>
<evidence type="ECO:0000313" key="3">
    <source>
        <dbReference type="EMBL" id="NLR75312.1"/>
    </source>
</evidence>
<dbReference type="Gene3D" id="3.30.370.10">
    <property type="entry name" value="Barstar-like"/>
    <property type="match status" value="1"/>
</dbReference>